<feature type="non-terminal residue" evidence="1">
    <location>
        <position position="247"/>
    </location>
</feature>
<dbReference type="Proteomes" id="UP001186974">
    <property type="component" value="Unassembled WGS sequence"/>
</dbReference>
<keyword evidence="2" id="KW-1185">Reference proteome</keyword>
<evidence type="ECO:0000313" key="1">
    <source>
        <dbReference type="EMBL" id="KAK3078265.1"/>
    </source>
</evidence>
<protein>
    <submittedName>
        <fullName evidence="1">Uncharacterized protein</fullName>
    </submittedName>
</protein>
<evidence type="ECO:0000313" key="2">
    <source>
        <dbReference type="Proteomes" id="UP001186974"/>
    </source>
</evidence>
<sequence>MDTQSRRRLGEAGRKPDENTHFVSFPARPEVEKRDRMRLREEFRNLLGQYPEELFADLLPLEKRKGHFVPVTDSLDWPMVLLVKCVDIARLLPRRSQLVQQLIRCAEQARRSDPENPYHQYRSMHVWDLYATYKWAKMTLSMGSAVASQSVSAVFASQAVTYNIGEEDKADDLDGYSPQSPSYSPISDDGTPLGSRSIDDMLASPFFSAAGSHDNEDTKAVGKPTVNASLEDHDHTEREMARDKTLG</sequence>
<accession>A0ACC3DP09</accession>
<reference evidence="1" key="1">
    <citation type="submission" date="2024-09" db="EMBL/GenBank/DDBJ databases">
        <title>Black Yeasts Isolated from many extreme environments.</title>
        <authorList>
            <person name="Coleine C."/>
            <person name="Stajich J.E."/>
            <person name="Selbmann L."/>
        </authorList>
    </citation>
    <scope>NUCLEOTIDE SEQUENCE</scope>
    <source>
        <strain evidence="1">CCFEE 5737</strain>
    </source>
</reference>
<proteinExistence type="predicted"/>
<dbReference type="EMBL" id="JAWDJW010002051">
    <property type="protein sequence ID" value="KAK3078265.1"/>
    <property type="molecule type" value="Genomic_DNA"/>
</dbReference>
<name>A0ACC3DP09_9PEZI</name>
<comment type="caution">
    <text evidence="1">The sequence shown here is derived from an EMBL/GenBank/DDBJ whole genome shotgun (WGS) entry which is preliminary data.</text>
</comment>
<organism evidence="1 2">
    <name type="scientific">Coniosporium uncinatum</name>
    <dbReference type="NCBI Taxonomy" id="93489"/>
    <lineage>
        <taxon>Eukaryota</taxon>
        <taxon>Fungi</taxon>
        <taxon>Dikarya</taxon>
        <taxon>Ascomycota</taxon>
        <taxon>Pezizomycotina</taxon>
        <taxon>Dothideomycetes</taxon>
        <taxon>Dothideomycetes incertae sedis</taxon>
        <taxon>Coniosporium</taxon>
    </lineage>
</organism>
<gene>
    <name evidence="1" type="ORF">LTS18_008023</name>
</gene>